<dbReference type="GO" id="GO:0071555">
    <property type="term" value="P:cell wall organization"/>
    <property type="evidence" value="ECO:0007669"/>
    <property type="project" value="TreeGrafter"/>
</dbReference>
<evidence type="ECO:0000256" key="1">
    <source>
        <dbReference type="ARBA" id="ARBA00004370"/>
    </source>
</evidence>
<reference evidence="4" key="1">
    <citation type="journal article" date="2014" name="Front. Microbiol.">
        <title>High frequency of phylogenetically diverse reductive dehalogenase-homologous genes in deep subseafloor sedimentary metagenomes.</title>
        <authorList>
            <person name="Kawai M."/>
            <person name="Futagami T."/>
            <person name="Toyoda A."/>
            <person name="Takaki Y."/>
            <person name="Nishi S."/>
            <person name="Hori S."/>
            <person name="Arai W."/>
            <person name="Tsubouchi T."/>
            <person name="Morono Y."/>
            <person name="Uchiyama I."/>
            <person name="Ito T."/>
            <person name="Fujiyama A."/>
            <person name="Inagaki F."/>
            <person name="Takami H."/>
        </authorList>
    </citation>
    <scope>NUCLEOTIDE SEQUENCE</scope>
    <source>
        <strain evidence="4">Expedition CK06-06</strain>
    </source>
</reference>
<dbReference type="InterPro" id="IPR001460">
    <property type="entry name" value="PCN-bd_Tpept"/>
</dbReference>
<comment type="subcellular location">
    <subcellularLocation>
        <location evidence="1">Membrane</location>
    </subcellularLocation>
</comment>
<dbReference type="PANTHER" id="PTHR30627:SF1">
    <property type="entry name" value="PEPTIDOGLYCAN D,D-TRANSPEPTIDASE FTSI"/>
    <property type="match status" value="1"/>
</dbReference>
<comment type="caution">
    <text evidence="4">The sequence shown here is derived from an EMBL/GenBank/DDBJ whole genome shotgun (WGS) entry which is preliminary data.</text>
</comment>
<dbReference type="GO" id="GO:0008658">
    <property type="term" value="F:penicillin binding"/>
    <property type="evidence" value="ECO:0007669"/>
    <property type="project" value="InterPro"/>
</dbReference>
<evidence type="ECO:0000256" key="2">
    <source>
        <dbReference type="ARBA" id="ARBA00023136"/>
    </source>
</evidence>
<feature type="domain" description="Penicillin-binding protein transpeptidase" evidence="3">
    <location>
        <begin position="7"/>
        <end position="225"/>
    </location>
</feature>
<sequence>HDYRPHGWLTFRDVIVKSSNIGTAKIARDVLGEQRLYRYIKLFGFGKKTDVDLPGEVEGIARPPAQWSKTSISAIPMGQEVAVTALQIACAVSAIANDGLLMKPRLVKEIRGASSSGITRRFKPQIVRRVISKKTAGQMKGILAGVVNEGTGKSAKLSGYTAAGKTGTAQKVRLDGKGYSQKRFVASFIGFTPVEKPAVAMIIILDEPRPVHFGGLVCAPIFKEMSGEILTYLGIEPDEAG</sequence>
<dbReference type="SUPFAM" id="SSF56601">
    <property type="entry name" value="beta-lactamase/transpeptidase-like"/>
    <property type="match status" value="1"/>
</dbReference>
<name>X1BEN5_9ZZZZ</name>
<dbReference type="EMBL" id="BART01027472">
    <property type="protein sequence ID" value="GAG93470.1"/>
    <property type="molecule type" value="Genomic_DNA"/>
</dbReference>
<dbReference type="GO" id="GO:0005886">
    <property type="term" value="C:plasma membrane"/>
    <property type="evidence" value="ECO:0007669"/>
    <property type="project" value="TreeGrafter"/>
</dbReference>
<dbReference type="PANTHER" id="PTHR30627">
    <property type="entry name" value="PEPTIDOGLYCAN D,D-TRANSPEPTIDASE"/>
    <property type="match status" value="1"/>
</dbReference>
<dbReference type="InterPro" id="IPR050515">
    <property type="entry name" value="Beta-lactam/transpept"/>
</dbReference>
<proteinExistence type="predicted"/>
<dbReference type="Gene3D" id="3.40.710.10">
    <property type="entry name" value="DD-peptidase/beta-lactamase superfamily"/>
    <property type="match status" value="1"/>
</dbReference>
<feature type="non-terminal residue" evidence="4">
    <location>
        <position position="1"/>
    </location>
</feature>
<evidence type="ECO:0000259" key="3">
    <source>
        <dbReference type="Pfam" id="PF00905"/>
    </source>
</evidence>
<accession>X1BEN5</accession>
<dbReference type="AlphaFoldDB" id="X1BEN5"/>
<dbReference type="Pfam" id="PF00905">
    <property type="entry name" value="Transpeptidase"/>
    <property type="match status" value="1"/>
</dbReference>
<keyword evidence="2" id="KW-0472">Membrane</keyword>
<evidence type="ECO:0000313" key="4">
    <source>
        <dbReference type="EMBL" id="GAG93470.1"/>
    </source>
</evidence>
<dbReference type="InterPro" id="IPR012338">
    <property type="entry name" value="Beta-lactam/transpept-like"/>
</dbReference>
<gene>
    <name evidence="4" type="ORF">S01H4_48700</name>
</gene>
<protein>
    <recommendedName>
        <fullName evidence="3">Penicillin-binding protein transpeptidase domain-containing protein</fullName>
    </recommendedName>
</protein>
<organism evidence="4">
    <name type="scientific">marine sediment metagenome</name>
    <dbReference type="NCBI Taxonomy" id="412755"/>
    <lineage>
        <taxon>unclassified sequences</taxon>
        <taxon>metagenomes</taxon>
        <taxon>ecological metagenomes</taxon>
    </lineage>
</organism>